<protein>
    <submittedName>
        <fullName evidence="1">Uncharacterized protein (DUF1684 family)</fullName>
    </submittedName>
</protein>
<organism evidence="1 2">
    <name type="scientific">Flavobacterium piscis</name>
    <dbReference type="NCBI Taxonomy" id="1114874"/>
    <lineage>
        <taxon>Bacteria</taxon>
        <taxon>Pseudomonadati</taxon>
        <taxon>Bacteroidota</taxon>
        <taxon>Flavobacteriia</taxon>
        <taxon>Flavobacteriales</taxon>
        <taxon>Flavobacteriaceae</taxon>
        <taxon>Flavobacterium</taxon>
    </lineage>
</organism>
<dbReference type="InterPro" id="IPR012467">
    <property type="entry name" value="DUF1684"/>
</dbReference>
<dbReference type="PANTHER" id="PTHR41913">
    <property type="entry name" value="DUF1684 DOMAIN-CONTAINING PROTEIN"/>
    <property type="match status" value="1"/>
</dbReference>
<reference evidence="1 2" key="1">
    <citation type="submission" date="2023-07" db="EMBL/GenBank/DDBJ databases">
        <title>Sorghum-associated microbial communities from plants grown in Nebraska, USA.</title>
        <authorList>
            <person name="Schachtman D."/>
        </authorList>
    </citation>
    <scope>NUCLEOTIDE SEQUENCE [LARGE SCALE GENOMIC DNA]</scope>
    <source>
        <strain evidence="1 2">4129</strain>
    </source>
</reference>
<dbReference type="EMBL" id="JAVDWQ010000033">
    <property type="protein sequence ID" value="MDR7212714.1"/>
    <property type="molecule type" value="Genomic_DNA"/>
</dbReference>
<evidence type="ECO:0000313" key="2">
    <source>
        <dbReference type="Proteomes" id="UP001269081"/>
    </source>
</evidence>
<gene>
    <name evidence="1" type="ORF">J2W48_004682</name>
</gene>
<dbReference type="RefSeq" id="WP_310284493.1">
    <property type="nucleotide sequence ID" value="NZ_JAVDWQ010000033.1"/>
</dbReference>
<keyword evidence="2" id="KW-1185">Reference proteome</keyword>
<evidence type="ECO:0000313" key="1">
    <source>
        <dbReference type="EMBL" id="MDR7212714.1"/>
    </source>
</evidence>
<sequence>MKNTIIFVLSLAFNFCYSQNKFNKKDTEKFQETINTEYADIKTSPLMADDLKTFKALDFYPISDKYFVNAKLVKATNEKAFEMKTSTSRKPKYIKYGTVFFTIDGVVLQLNVYQDVGLSKSDKYKDSLFLPFSDKTCGKESYIGGRYIDLKIPKGNTIAIDFNQSYNPYCAYNHKYSCPIVPLENDLDIEIKAGVKKFH</sequence>
<name>A0ABU1YEQ1_9FLAO</name>
<dbReference type="Proteomes" id="UP001269081">
    <property type="component" value="Unassembled WGS sequence"/>
</dbReference>
<comment type="caution">
    <text evidence="1">The sequence shown here is derived from an EMBL/GenBank/DDBJ whole genome shotgun (WGS) entry which is preliminary data.</text>
</comment>
<accession>A0ABU1YEQ1</accession>
<proteinExistence type="predicted"/>
<dbReference type="PANTHER" id="PTHR41913:SF1">
    <property type="entry name" value="DUF1684 DOMAIN-CONTAINING PROTEIN"/>
    <property type="match status" value="1"/>
</dbReference>
<dbReference type="Pfam" id="PF07920">
    <property type="entry name" value="DUF1684"/>
    <property type="match status" value="1"/>
</dbReference>